<keyword evidence="5" id="KW-0119">Carbohydrate metabolism</keyword>
<evidence type="ECO:0000256" key="7">
    <source>
        <dbReference type="SAM" id="SignalP"/>
    </source>
</evidence>
<dbReference type="GO" id="GO:0016810">
    <property type="term" value="F:hydrolase activity, acting on carbon-nitrogen (but not peptide) bonds"/>
    <property type="evidence" value="ECO:0007669"/>
    <property type="project" value="InterPro"/>
</dbReference>
<proteinExistence type="predicted"/>
<comment type="caution">
    <text evidence="9">The sequence shown here is derived from an EMBL/GenBank/DDBJ whole genome shotgun (WGS) entry which is preliminary data.</text>
</comment>
<evidence type="ECO:0000259" key="8">
    <source>
        <dbReference type="PROSITE" id="PS51677"/>
    </source>
</evidence>
<feature type="signal peptide" evidence="7">
    <location>
        <begin position="1"/>
        <end position="19"/>
    </location>
</feature>
<evidence type="ECO:0000256" key="2">
    <source>
        <dbReference type="ARBA" id="ARBA00022723"/>
    </source>
</evidence>
<evidence type="ECO:0000313" key="9">
    <source>
        <dbReference type="EMBL" id="KAF2838950.1"/>
    </source>
</evidence>
<dbReference type="EMBL" id="MU006096">
    <property type="protein sequence ID" value="KAF2838950.1"/>
    <property type="molecule type" value="Genomic_DNA"/>
</dbReference>
<accession>A0A9P4VR25</accession>
<dbReference type="InterPro" id="IPR011330">
    <property type="entry name" value="Glyco_hydro/deAcase_b/a-brl"/>
</dbReference>
<sequence>MRVSTILASALLLVVEAVAKPIPNPIHYIRQAGPSAGIVINKCSRPGVLALAFDDGPYTYTRQLIDTLDKAGAKGTFFWTGTLYGCIFNQAAAVKAAFASGHQVASHTWSHPQNFGSMSTNDLTNQMNKLEQAYASLIGVKTTYMRPPYLATGGNVLPTLRNLGYRVITDDVDSNDWNGYSVSQSQQQFTRAGAGGNGHIPLMHETYATTVQQLVPWLINWAKTNNLQLVTVADCLGDPNGAYKNATGIQPINSC</sequence>
<evidence type="ECO:0000256" key="5">
    <source>
        <dbReference type="ARBA" id="ARBA00023277"/>
    </source>
</evidence>
<keyword evidence="6" id="KW-0170">Cobalt</keyword>
<dbReference type="SUPFAM" id="SSF88713">
    <property type="entry name" value="Glycoside hydrolase/deacetylase"/>
    <property type="match status" value="1"/>
</dbReference>
<dbReference type="PROSITE" id="PS51677">
    <property type="entry name" value="NODB"/>
    <property type="match status" value="1"/>
</dbReference>
<dbReference type="OrthoDB" id="2125469at2759"/>
<keyword evidence="10" id="KW-1185">Reference proteome</keyword>
<dbReference type="GO" id="GO:0046872">
    <property type="term" value="F:metal ion binding"/>
    <property type="evidence" value="ECO:0007669"/>
    <property type="project" value="UniProtKB-KW"/>
</dbReference>
<evidence type="ECO:0000256" key="6">
    <source>
        <dbReference type="ARBA" id="ARBA00023285"/>
    </source>
</evidence>
<evidence type="ECO:0000256" key="3">
    <source>
        <dbReference type="ARBA" id="ARBA00022729"/>
    </source>
</evidence>
<protein>
    <submittedName>
        <fullName evidence="9">Carbohydrate esterase family 4 protein</fullName>
    </submittedName>
</protein>
<dbReference type="GO" id="GO:0005975">
    <property type="term" value="P:carbohydrate metabolic process"/>
    <property type="evidence" value="ECO:0007669"/>
    <property type="project" value="InterPro"/>
</dbReference>
<dbReference type="Pfam" id="PF01522">
    <property type="entry name" value="Polysacc_deac_1"/>
    <property type="match status" value="1"/>
</dbReference>
<keyword evidence="2" id="KW-0479">Metal-binding</keyword>
<evidence type="ECO:0000256" key="4">
    <source>
        <dbReference type="ARBA" id="ARBA00022801"/>
    </source>
</evidence>
<keyword evidence="4" id="KW-0378">Hydrolase</keyword>
<organism evidence="9 10">
    <name type="scientific">Patellaria atrata CBS 101060</name>
    <dbReference type="NCBI Taxonomy" id="1346257"/>
    <lineage>
        <taxon>Eukaryota</taxon>
        <taxon>Fungi</taxon>
        <taxon>Dikarya</taxon>
        <taxon>Ascomycota</taxon>
        <taxon>Pezizomycotina</taxon>
        <taxon>Dothideomycetes</taxon>
        <taxon>Dothideomycetes incertae sedis</taxon>
        <taxon>Patellariales</taxon>
        <taxon>Patellariaceae</taxon>
        <taxon>Patellaria</taxon>
    </lineage>
</organism>
<dbReference type="Proteomes" id="UP000799429">
    <property type="component" value="Unassembled WGS sequence"/>
</dbReference>
<keyword evidence="3 7" id="KW-0732">Signal</keyword>
<name>A0A9P4VR25_9PEZI</name>
<dbReference type="AlphaFoldDB" id="A0A9P4VR25"/>
<feature type="domain" description="NodB homology" evidence="8">
    <location>
        <begin position="47"/>
        <end position="230"/>
    </location>
</feature>
<dbReference type="CDD" id="cd10951">
    <property type="entry name" value="CE4_ClCDA_like"/>
    <property type="match status" value="1"/>
</dbReference>
<dbReference type="PANTHER" id="PTHR46471">
    <property type="entry name" value="CHITIN DEACETYLASE"/>
    <property type="match status" value="1"/>
</dbReference>
<gene>
    <name evidence="9" type="ORF">M501DRAFT_935096</name>
</gene>
<dbReference type="Gene3D" id="3.20.20.370">
    <property type="entry name" value="Glycoside hydrolase/deacetylase"/>
    <property type="match status" value="1"/>
</dbReference>
<comment type="cofactor">
    <cofactor evidence="1">
        <name>Co(2+)</name>
        <dbReference type="ChEBI" id="CHEBI:48828"/>
    </cofactor>
</comment>
<evidence type="ECO:0000313" key="10">
    <source>
        <dbReference type="Proteomes" id="UP000799429"/>
    </source>
</evidence>
<dbReference type="InterPro" id="IPR002509">
    <property type="entry name" value="NODB_dom"/>
</dbReference>
<dbReference type="PANTHER" id="PTHR46471:SF9">
    <property type="entry name" value="CHITIN DEACETYLASE"/>
    <property type="match status" value="1"/>
</dbReference>
<evidence type="ECO:0000256" key="1">
    <source>
        <dbReference type="ARBA" id="ARBA00001941"/>
    </source>
</evidence>
<feature type="chain" id="PRO_5040211405" evidence="7">
    <location>
        <begin position="20"/>
        <end position="255"/>
    </location>
</feature>
<reference evidence="9" key="1">
    <citation type="journal article" date="2020" name="Stud. Mycol.">
        <title>101 Dothideomycetes genomes: a test case for predicting lifestyles and emergence of pathogens.</title>
        <authorList>
            <person name="Haridas S."/>
            <person name="Albert R."/>
            <person name="Binder M."/>
            <person name="Bloem J."/>
            <person name="Labutti K."/>
            <person name="Salamov A."/>
            <person name="Andreopoulos B."/>
            <person name="Baker S."/>
            <person name="Barry K."/>
            <person name="Bills G."/>
            <person name="Bluhm B."/>
            <person name="Cannon C."/>
            <person name="Castanera R."/>
            <person name="Culley D."/>
            <person name="Daum C."/>
            <person name="Ezra D."/>
            <person name="Gonzalez J."/>
            <person name="Henrissat B."/>
            <person name="Kuo A."/>
            <person name="Liang C."/>
            <person name="Lipzen A."/>
            <person name="Lutzoni F."/>
            <person name="Magnuson J."/>
            <person name="Mondo S."/>
            <person name="Nolan M."/>
            <person name="Ohm R."/>
            <person name="Pangilinan J."/>
            <person name="Park H.-J."/>
            <person name="Ramirez L."/>
            <person name="Alfaro M."/>
            <person name="Sun H."/>
            <person name="Tritt A."/>
            <person name="Yoshinaga Y."/>
            <person name="Zwiers L.-H."/>
            <person name="Turgeon B."/>
            <person name="Goodwin S."/>
            <person name="Spatafora J."/>
            <person name="Crous P."/>
            <person name="Grigoriev I."/>
        </authorList>
    </citation>
    <scope>NUCLEOTIDE SEQUENCE</scope>
    <source>
        <strain evidence="9">CBS 101060</strain>
    </source>
</reference>